<dbReference type="RefSeq" id="WP_234974375.1">
    <property type="nucleotide sequence ID" value="NZ_FTNT01000006.1"/>
</dbReference>
<gene>
    <name evidence="3" type="ORF">SAMN05445060_2426</name>
</gene>
<evidence type="ECO:0008006" key="5">
    <source>
        <dbReference type="Google" id="ProtNLM"/>
    </source>
</evidence>
<accession>A0A1N7FYM2</accession>
<sequence>MSPRPASPPPTAVRRAGVIVMFEGLVAVVAAVVFLVIGFGAGKEATFAFGGTYWFALIGIGVFAGGWALFTGRRWGRAVAVVTQILLAPVGFALLTDSGRPWIGAPLLVVVVLVLGLLFSPSAVRWSAADYAPDTEPVDDGIGEPPAPRRGRPRRRR</sequence>
<evidence type="ECO:0000256" key="2">
    <source>
        <dbReference type="SAM" id="Phobius"/>
    </source>
</evidence>
<evidence type="ECO:0000256" key="1">
    <source>
        <dbReference type="SAM" id="MobiDB-lite"/>
    </source>
</evidence>
<keyword evidence="2" id="KW-0812">Transmembrane</keyword>
<reference evidence="3 4" key="1">
    <citation type="submission" date="2017-01" db="EMBL/GenBank/DDBJ databases">
        <authorList>
            <person name="Mah S.A."/>
            <person name="Swanson W.J."/>
            <person name="Moy G.W."/>
            <person name="Vacquier V.D."/>
        </authorList>
    </citation>
    <scope>NUCLEOTIDE SEQUENCE [LARGE SCALE GENOMIC DNA]</scope>
    <source>
        <strain evidence="3 4">CPCC 203464</strain>
    </source>
</reference>
<proteinExistence type="predicted"/>
<protein>
    <recommendedName>
        <fullName evidence="5">Integral membrane protein</fullName>
    </recommendedName>
</protein>
<feature type="transmembrane region" description="Helical" evidence="2">
    <location>
        <begin position="78"/>
        <end position="96"/>
    </location>
</feature>
<keyword evidence="2" id="KW-0472">Membrane</keyword>
<name>A0A1N7FYM2_9NOCA</name>
<feature type="transmembrane region" description="Helical" evidence="2">
    <location>
        <begin position="20"/>
        <end position="41"/>
    </location>
</feature>
<keyword evidence="4" id="KW-1185">Reference proteome</keyword>
<evidence type="ECO:0000313" key="4">
    <source>
        <dbReference type="Proteomes" id="UP000186218"/>
    </source>
</evidence>
<dbReference type="Proteomes" id="UP000186218">
    <property type="component" value="Unassembled WGS sequence"/>
</dbReference>
<dbReference type="AlphaFoldDB" id="A0A1N7FYM2"/>
<dbReference type="EMBL" id="FTNT01000006">
    <property type="protein sequence ID" value="SIS05463.1"/>
    <property type="molecule type" value="Genomic_DNA"/>
</dbReference>
<keyword evidence="2" id="KW-1133">Transmembrane helix</keyword>
<dbReference type="STRING" id="1344003.SAMN05445060_2426"/>
<feature type="transmembrane region" description="Helical" evidence="2">
    <location>
        <begin position="53"/>
        <end position="71"/>
    </location>
</feature>
<feature type="transmembrane region" description="Helical" evidence="2">
    <location>
        <begin position="102"/>
        <end position="119"/>
    </location>
</feature>
<organism evidence="3 4">
    <name type="scientific">Williamsia sterculiae</name>
    <dbReference type="NCBI Taxonomy" id="1344003"/>
    <lineage>
        <taxon>Bacteria</taxon>
        <taxon>Bacillati</taxon>
        <taxon>Actinomycetota</taxon>
        <taxon>Actinomycetes</taxon>
        <taxon>Mycobacteriales</taxon>
        <taxon>Nocardiaceae</taxon>
        <taxon>Williamsia</taxon>
    </lineage>
</organism>
<evidence type="ECO:0000313" key="3">
    <source>
        <dbReference type="EMBL" id="SIS05463.1"/>
    </source>
</evidence>
<feature type="region of interest" description="Disordered" evidence="1">
    <location>
        <begin position="132"/>
        <end position="157"/>
    </location>
</feature>